<evidence type="ECO:0000313" key="2">
    <source>
        <dbReference type="Proteomes" id="UP000198893"/>
    </source>
</evidence>
<proteinExistence type="predicted"/>
<protein>
    <submittedName>
        <fullName evidence="1">Uncharacterized protein</fullName>
    </submittedName>
</protein>
<name>A0A1H8WIR3_9RHOB</name>
<reference evidence="1 2" key="1">
    <citation type="submission" date="2016-10" db="EMBL/GenBank/DDBJ databases">
        <authorList>
            <person name="de Groot N.N."/>
        </authorList>
    </citation>
    <scope>NUCLEOTIDE SEQUENCE [LARGE SCALE GENOMIC DNA]</scope>
    <source>
        <strain evidence="1 2">DSM 27842</strain>
    </source>
</reference>
<evidence type="ECO:0000313" key="1">
    <source>
        <dbReference type="EMBL" id="SEP27536.1"/>
    </source>
</evidence>
<sequence length="491" mass="53062">ALMQACSALPLYDQATPMRHFGTWRGACADPVVHLGERVLASDQEPRKGRMIGRALYPAVPSRAAPAETPARADDLDWIRRRLQRHWNWGGERDADILMGWIGQAALGQYPSWRTHMYLKGKHGSGKTTVTRVASALLGGMSTGVKNSTSAAAIRQTTNRMAVARVFDEAEADDSGAIGDVIALFRLMSDSEGAQVERGTSDHSGVRFELYGAGFLASIIPAAMTSADRSRFVILTLGEREDSASPADQALRLDELQRDAAGIGAGVWRRMLDLAPSRWDQTFRIYNGLVQSLGARARSGDTIGAILAGWDLMLHDAPLVDTETGEADMARLEEAKVLAQPLIHLSREAEEEGEGERCLRTIFAGMINKDHGGTITVAELIERMNENSGEPDRYDNRLIGRLGLRLLAGEAGRHEMFVANGNNPLLDRVLAGTRWRGGGHRAALETIADVRPSPGTVRVAGRAVRGLLVPARFLPGSEVPAGEGAPEEGKA</sequence>
<gene>
    <name evidence="1" type="ORF">SAMN04490248_1682</name>
</gene>
<organism evidence="1 2">
    <name type="scientific">Salinihabitans flavidus</name>
    <dbReference type="NCBI Taxonomy" id="569882"/>
    <lineage>
        <taxon>Bacteria</taxon>
        <taxon>Pseudomonadati</taxon>
        <taxon>Pseudomonadota</taxon>
        <taxon>Alphaproteobacteria</taxon>
        <taxon>Rhodobacterales</taxon>
        <taxon>Roseobacteraceae</taxon>
        <taxon>Salinihabitans</taxon>
    </lineage>
</organism>
<dbReference type="AlphaFoldDB" id="A0A1H8WIR3"/>
<dbReference type="RefSeq" id="WP_217639363.1">
    <property type="nucleotide sequence ID" value="NZ_FODS01000068.1"/>
</dbReference>
<accession>A0A1H8WIR3</accession>
<dbReference type="Proteomes" id="UP000198893">
    <property type="component" value="Unassembled WGS sequence"/>
</dbReference>
<keyword evidence="2" id="KW-1185">Reference proteome</keyword>
<feature type="non-terminal residue" evidence="1">
    <location>
        <position position="1"/>
    </location>
</feature>
<dbReference type="EMBL" id="FODS01000068">
    <property type="protein sequence ID" value="SEP27536.1"/>
    <property type="molecule type" value="Genomic_DNA"/>
</dbReference>